<dbReference type="EMBL" id="VLKY01000023">
    <property type="protein sequence ID" value="TWI47781.1"/>
    <property type="molecule type" value="Genomic_DNA"/>
</dbReference>
<dbReference type="Pfam" id="PF18790">
    <property type="entry name" value="KfrB"/>
    <property type="match status" value="1"/>
</dbReference>
<dbReference type="RefSeq" id="WP_145145617.1">
    <property type="nucleotide sequence ID" value="NZ_VLKY01000023.1"/>
</dbReference>
<protein>
    <submittedName>
        <fullName evidence="3">Putative alpha/beta hydrolase family protein DUF2235</fullName>
    </submittedName>
</protein>
<feature type="domain" description="KfrB" evidence="2">
    <location>
        <begin position="532"/>
        <end position="585"/>
    </location>
</feature>
<sequence>MSADLHFTVYFDGTGNNKDIHTPEGMQTNVARLYELDTAKGTNLARNSEHAPIQYNALERSGKSEKVYFDGVGSQAERTAVSYLEGGTGLGSQERIEQAYSAIVAFHNKYPDQKIDVNIVGFSRGAAQSRALANELINRGVPKLNEEGIPTDQYLILPGQAHVNKLGIFDTVASYGSALGDTHLGKNLEISENVASTTHLVAMNEYRRTFRLTSALRSDSDNSRIEELKFAGAHSQVGGGYRNDILAAGPLAVMYERLQAAGIQMAPMLQEDVQRIEQYNELIKSPAKVQDALIDSRLQAGNEAFTRSVDGSFQKIDNSPFILEKGTVNFFSRQNRPFDHEVNGRGVIFENDDSLSKSLLVRNFERFGAQLKDLGNKALSAASRYIGHESKKEAYDSTEKSLSMQKSNLIAASHEQVSGLSNNLKVSRPSASYIEGLKLQPVPVPQTLTSLLQPDLQSQPPNKKSMKSGGAVKVEVFDGVLEISQATSSIGNSQHTGWVTMASLPAAGLPNGVYPLSDAIDPAKKVHPQSFGGQILHVDQTHVYQFGPKGILQHDRKIFDQALTGEEPAVGKCYAVSYSRGVGKVKGEITLEESAKLQAKKARSL</sequence>
<feature type="domain" description="T6SS Phospholipase effector Tle1-like catalytic" evidence="1">
    <location>
        <begin position="8"/>
        <end position="141"/>
    </location>
</feature>
<evidence type="ECO:0000313" key="4">
    <source>
        <dbReference type="Proteomes" id="UP000316905"/>
    </source>
</evidence>
<dbReference type="OrthoDB" id="4378831at2"/>
<dbReference type="InterPro" id="IPR018712">
    <property type="entry name" value="Tle1-like_cat"/>
</dbReference>
<dbReference type="GO" id="GO:0016787">
    <property type="term" value="F:hydrolase activity"/>
    <property type="evidence" value="ECO:0007669"/>
    <property type="project" value="UniProtKB-KW"/>
</dbReference>
<dbReference type="Pfam" id="PF09994">
    <property type="entry name" value="T6SS_Tle1-like_cat"/>
    <property type="match status" value="2"/>
</dbReference>
<evidence type="ECO:0000259" key="1">
    <source>
        <dbReference type="Pfam" id="PF09994"/>
    </source>
</evidence>
<comment type="caution">
    <text evidence="3">The sequence shown here is derived from an EMBL/GenBank/DDBJ whole genome shotgun (WGS) entry which is preliminary data.</text>
</comment>
<reference evidence="3 4" key="1">
    <citation type="journal article" date="2015" name="Stand. Genomic Sci.">
        <title>Genomic Encyclopedia of Bacterial and Archaeal Type Strains, Phase III: the genomes of soil and plant-associated and newly described type strains.</title>
        <authorList>
            <person name="Whitman W.B."/>
            <person name="Woyke T."/>
            <person name="Klenk H.P."/>
            <person name="Zhou Y."/>
            <person name="Lilburn T.G."/>
            <person name="Beck B.J."/>
            <person name="De Vos P."/>
            <person name="Vandamme P."/>
            <person name="Eisen J.A."/>
            <person name="Garrity G."/>
            <person name="Hugenholtz P."/>
            <person name="Kyrpides N.C."/>
        </authorList>
    </citation>
    <scope>NUCLEOTIDE SEQUENCE [LARGE SCALE GENOMIC DNA]</scope>
    <source>
        <strain evidence="3 4">CGMCC 1.6858</strain>
    </source>
</reference>
<keyword evidence="4" id="KW-1185">Reference proteome</keyword>
<evidence type="ECO:0000259" key="2">
    <source>
        <dbReference type="Pfam" id="PF18790"/>
    </source>
</evidence>
<dbReference type="Proteomes" id="UP000316905">
    <property type="component" value="Unassembled WGS sequence"/>
</dbReference>
<organism evidence="3 4">
    <name type="scientific">Pseudomonas duriflava</name>
    <dbReference type="NCBI Taxonomy" id="459528"/>
    <lineage>
        <taxon>Bacteria</taxon>
        <taxon>Pseudomonadati</taxon>
        <taxon>Pseudomonadota</taxon>
        <taxon>Gammaproteobacteria</taxon>
        <taxon>Pseudomonadales</taxon>
        <taxon>Pseudomonadaceae</taxon>
        <taxon>Pseudomonas</taxon>
    </lineage>
</organism>
<feature type="domain" description="T6SS Phospholipase effector Tle1-like catalytic" evidence="1">
    <location>
        <begin position="161"/>
        <end position="256"/>
    </location>
</feature>
<keyword evidence="3" id="KW-0378">Hydrolase</keyword>
<evidence type="ECO:0000313" key="3">
    <source>
        <dbReference type="EMBL" id="TWI47781.1"/>
    </source>
</evidence>
<accession>A0A562PTM2</accession>
<dbReference type="PANTHER" id="PTHR33840:SF1">
    <property type="entry name" value="TLE1 PHOSPHOLIPASE DOMAIN-CONTAINING PROTEIN"/>
    <property type="match status" value="1"/>
</dbReference>
<dbReference type="InterPro" id="IPR040782">
    <property type="entry name" value="KfrB"/>
</dbReference>
<gene>
    <name evidence="3" type="ORF">IQ22_04293</name>
</gene>
<proteinExistence type="predicted"/>
<dbReference type="AlphaFoldDB" id="A0A562PTM2"/>
<name>A0A562PTM2_9PSED</name>
<dbReference type="PANTHER" id="PTHR33840">
    <property type="match status" value="1"/>
</dbReference>